<accession>A0ABY1PJG5</accession>
<protein>
    <submittedName>
        <fullName evidence="2">Hyperosmotically inducible protein</fullName>
    </submittedName>
</protein>
<reference evidence="2 3" key="1">
    <citation type="submission" date="2017-05" db="EMBL/GenBank/DDBJ databases">
        <authorList>
            <person name="Varghese N."/>
            <person name="Submissions S."/>
        </authorList>
    </citation>
    <scope>NUCLEOTIDE SEQUENCE [LARGE SCALE GENOMIC DNA]</scope>
    <source>
        <strain evidence="2 3">DSM 28214</strain>
    </source>
</reference>
<gene>
    <name evidence="2" type="ORF">SAMN06264346_12135</name>
</gene>
<evidence type="ECO:0000313" key="3">
    <source>
        <dbReference type="Proteomes" id="UP001157960"/>
    </source>
</evidence>
<organism evidence="2 3">
    <name type="scientific">Chryseobacterium profundimaris</name>
    <dbReference type="NCBI Taxonomy" id="1387275"/>
    <lineage>
        <taxon>Bacteria</taxon>
        <taxon>Pseudomonadati</taxon>
        <taxon>Bacteroidota</taxon>
        <taxon>Flavobacteriia</taxon>
        <taxon>Flavobacteriales</taxon>
        <taxon>Weeksellaceae</taxon>
        <taxon>Chryseobacterium group</taxon>
        <taxon>Chryseobacterium</taxon>
    </lineage>
</organism>
<proteinExistence type="predicted"/>
<comment type="caution">
    <text evidence="2">The sequence shown here is derived from an EMBL/GenBank/DDBJ whole genome shotgun (WGS) entry which is preliminary data.</text>
</comment>
<dbReference type="EMBL" id="FXTZ01000021">
    <property type="protein sequence ID" value="SMP35670.1"/>
    <property type="molecule type" value="Genomic_DNA"/>
</dbReference>
<dbReference type="InterPro" id="IPR007055">
    <property type="entry name" value="BON_dom"/>
</dbReference>
<feature type="domain" description="BON" evidence="1">
    <location>
        <begin position="107"/>
        <end position="163"/>
    </location>
</feature>
<dbReference type="Pfam" id="PF04972">
    <property type="entry name" value="BON"/>
    <property type="match status" value="2"/>
</dbReference>
<sequence length="165" mass="17329">MKKTIAMAAMAVAISLGSVSCEKKVSDTDLQTQATTVVTANPGASVEVKDGVAHLSGTFETQEAKDEMIRQLKAINGIKDVHDMSTVAPAATTMPAPVETQSAVDPAVQQKVQDAVKDIPGVKVEVINGELTLTGTISSSDARKVKESVDALKVGKVNYNYTVKQ</sequence>
<dbReference type="RefSeq" id="WP_283423821.1">
    <property type="nucleotide sequence ID" value="NZ_FXTZ01000021.1"/>
</dbReference>
<evidence type="ECO:0000259" key="1">
    <source>
        <dbReference type="Pfam" id="PF04972"/>
    </source>
</evidence>
<feature type="domain" description="BON" evidence="1">
    <location>
        <begin position="26"/>
        <end position="88"/>
    </location>
</feature>
<dbReference type="Gene3D" id="3.40.1520.20">
    <property type="match status" value="1"/>
</dbReference>
<dbReference type="Proteomes" id="UP001157960">
    <property type="component" value="Unassembled WGS sequence"/>
</dbReference>
<dbReference type="PROSITE" id="PS51257">
    <property type="entry name" value="PROKAR_LIPOPROTEIN"/>
    <property type="match status" value="1"/>
</dbReference>
<evidence type="ECO:0000313" key="2">
    <source>
        <dbReference type="EMBL" id="SMP35670.1"/>
    </source>
</evidence>
<keyword evidence="3" id="KW-1185">Reference proteome</keyword>
<name>A0ABY1PJG5_9FLAO</name>